<reference evidence="2" key="1">
    <citation type="journal article" date="2015" name="Proc. Natl. Acad. Sci. U.S.A.">
        <title>Genome sequencing of adzuki bean (Vigna angularis) provides insight into high starch and low fat accumulation and domestication.</title>
        <authorList>
            <person name="Yang K."/>
            <person name="Tian Z."/>
            <person name="Chen C."/>
            <person name="Luo L."/>
            <person name="Zhao B."/>
            <person name="Wang Z."/>
            <person name="Yu L."/>
            <person name="Li Y."/>
            <person name="Sun Y."/>
            <person name="Li W."/>
            <person name="Chen Y."/>
            <person name="Li Y."/>
            <person name="Zhang Y."/>
            <person name="Ai D."/>
            <person name="Zhao J."/>
            <person name="Shang C."/>
            <person name="Ma Y."/>
            <person name="Wu B."/>
            <person name="Wang M."/>
            <person name="Gao L."/>
            <person name="Sun D."/>
            <person name="Zhang P."/>
            <person name="Guo F."/>
            <person name="Wang W."/>
            <person name="Li Y."/>
            <person name="Wang J."/>
            <person name="Varshney R.K."/>
            <person name="Wang J."/>
            <person name="Ling H.Q."/>
            <person name="Wan P."/>
        </authorList>
    </citation>
    <scope>NUCLEOTIDE SEQUENCE</scope>
    <source>
        <strain evidence="2">cv. Jingnong 6</strain>
    </source>
</reference>
<evidence type="ECO:0000313" key="2">
    <source>
        <dbReference type="Proteomes" id="UP000053144"/>
    </source>
</evidence>
<sequence>MLQRTVLAVGFPPPPSPTRISISVVTHNRNCHNATTPCRIVTGIVLCRHRTTCNQETTNPMVAIDAAQAPLKNCVSCGSDPTRLQSRENPQIRFVHQLSSRHQAVLSLEHREFVSFASILTSQTMRSKNQNNDRDTIDLTPPRRAAPDVLATSTVLHFLFQFLLQGLSSHQTPNPDPPLSSSEVGKAYLGCPLDGWKREKGSLPLLLSLFLSLSHANNENLSPPPS</sequence>
<gene>
    <name evidence="1" type="ORF">LR48_Vigan05g170300</name>
</gene>
<organism evidence="1 2">
    <name type="scientific">Phaseolus angularis</name>
    <name type="common">Azuki bean</name>
    <name type="synonym">Vigna angularis</name>
    <dbReference type="NCBI Taxonomy" id="3914"/>
    <lineage>
        <taxon>Eukaryota</taxon>
        <taxon>Viridiplantae</taxon>
        <taxon>Streptophyta</taxon>
        <taxon>Embryophyta</taxon>
        <taxon>Tracheophyta</taxon>
        <taxon>Spermatophyta</taxon>
        <taxon>Magnoliopsida</taxon>
        <taxon>eudicotyledons</taxon>
        <taxon>Gunneridae</taxon>
        <taxon>Pentapetalae</taxon>
        <taxon>rosids</taxon>
        <taxon>fabids</taxon>
        <taxon>Fabales</taxon>
        <taxon>Fabaceae</taxon>
        <taxon>Papilionoideae</taxon>
        <taxon>50 kb inversion clade</taxon>
        <taxon>NPAAA clade</taxon>
        <taxon>indigoferoid/millettioid clade</taxon>
        <taxon>Phaseoleae</taxon>
        <taxon>Vigna</taxon>
    </lineage>
</organism>
<dbReference type="Proteomes" id="UP000053144">
    <property type="component" value="Chromosome 5"/>
</dbReference>
<dbReference type="Gramene" id="KOM44098">
    <property type="protein sequence ID" value="KOM44098"/>
    <property type="gene ID" value="LR48_Vigan05g170300"/>
</dbReference>
<name>A0A0L9UMX9_PHAAN</name>
<evidence type="ECO:0000313" key="1">
    <source>
        <dbReference type="EMBL" id="KOM44098.1"/>
    </source>
</evidence>
<dbReference type="EMBL" id="CM003375">
    <property type="protein sequence ID" value="KOM44098.1"/>
    <property type="molecule type" value="Genomic_DNA"/>
</dbReference>
<accession>A0A0L9UMX9</accession>
<protein>
    <submittedName>
        <fullName evidence="1">Uncharacterized protein</fullName>
    </submittedName>
</protein>
<dbReference type="AlphaFoldDB" id="A0A0L9UMX9"/>
<proteinExistence type="predicted"/>